<dbReference type="InterPro" id="IPR052703">
    <property type="entry name" value="Aromatic_CoA_ox/epox"/>
</dbReference>
<dbReference type="InterPro" id="IPR012347">
    <property type="entry name" value="Ferritin-like"/>
</dbReference>
<dbReference type="InterPro" id="IPR009078">
    <property type="entry name" value="Ferritin-like_SF"/>
</dbReference>
<dbReference type="EMBL" id="BAAATR010000012">
    <property type="protein sequence ID" value="GAA2247271.1"/>
    <property type="molecule type" value="Genomic_DNA"/>
</dbReference>
<dbReference type="NCBIfam" id="TIGR02158">
    <property type="entry name" value="PA_CoA_Oxy3"/>
    <property type="match status" value="1"/>
</dbReference>
<dbReference type="Gene3D" id="1.20.1260.10">
    <property type="match status" value="1"/>
</dbReference>
<evidence type="ECO:0000313" key="1">
    <source>
        <dbReference type="EMBL" id="GAA2247271.1"/>
    </source>
</evidence>
<evidence type="ECO:0000313" key="2">
    <source>
        <dbReference type="Proteomes" id="UP001500305"/>
    </source>
</evidence>
<dbReference type="PANTHER" id="PTHR30458:SF0">
    <property type="entry name" value="1,2-PHENYLACETYL-COA EPOXIDASE, SUBUNIT C"/>
    <property type="match status" value="1"/>
</dbReference>
<dbReference type="RefSeq" id="WP_344637030.1">
    <property type="nucleotide sequence ID" value="NZ_BAAATR010000012.1"/>
</dbReference>
<proteinExistence type="predicted"/>
<dbReference type="Proteomes" id="UP001500305">
    <property type="component" value="Unassembled WGS sequence"/>
</dbReference>
<organism evidence="1 2">
    <name type="scientific">Kitasatospora cystarginea</name>
    <dbReference type="NCBI Taxonomy" id="58350"/>
    <lineage>
        <taxon>Bacteria</taxon>
        <taxon>Bacillati</taxon>
        <taxon>Actinomycetota</taxon>
        <taxon>Actinomycetes</taxon>
        <taxon>Kitasatosporales</taxon>
        <taxon>Streptomycetaceae</taxon>
        <taxon>Kitasatospora</taxon>
    </lineage>
</organism>
<accession>A0ABN3E2L1</accession>
<dbReference type="SUPFAM" id="SSF47240">
    <property type="entry name" value="Ferritin-like"/>
    <property type="match status" value="1"/>
</dbReference>
<gene>
    <name evidence="1" type="primary">paaC</name>
    <name evidence="1" type="ORF">GCM10010430_31850</name>
</gene>
<dbReference type="PIRSF" id="PIRSF037834">
    <property type="entry name" value="PA_CoA_Oase3"/>
    <property type="match status" value="1"/>
</dbReference>
<name>A0ABN3E2L1_9ACTN</name>
<reference evidence="1 2" key="1">
    <citation type="journal article" date="2019" name="Int. J. Syst. Evol. Microbiol.">
        <title>The Global Catalogue of Microorganisms (GCM) 10K type strain sequencing project: providing services to taxonomists for standard genome sequencing and annotation.</title>
        <authorList>
            <consortium name="The Broad Institute Genomics Platform"/>
            <consortium name="The Broad Institute Genome Sequencing Center for Infectious Disease"/>
            <person name="Wu L."/>
            <person name="Ma J."/>
        </authorList>
    </citation>
    <scope>NUCLEOTIDE SEQUENCE [LARGE SCALE GENOMIC DNA]</scope>
    <source>
        <strain evidence="1 2">JCM 7356</strain>
    </source>
</reference>
<dbReference type="PANTHER" id="PTHR30458">
    <property type="entry name" value="PHENYLACETIC ACID DEGRADATION PROTEIN PAA"/>
    <property type="match status" value="1"/>
</dbReference>
<sequence>MTDGTSTSATDDHVYLTLSEASPEPEGEARWAYGTGFADPLLGVDTALPPGIDGSDLGTYCLMLGDDALILAQRLTEWCTRAPELEEEVALANLGLDLLGQARLLLTRAGQVDGTGRTEDDYAYWRAEHEFRNVRLVETPNGDFAHCVARLLLFATARHALYQRLSGHADPVLAAVAARGVKELAYHREYATAWTLRLGDGTEYSARRMQTALDALWPLLEELFTPHPVELRLGVDPAELREGVLRELGEVIAEARLTVPQAPPLAYVGGRAGRDGVHTEALGPLLAELQVVARAHPGATW</sequence>
<comment type="caution">
    <text evidence="1">The sequence shown here is derived from an EMBL/GenBank/DDBJ whole genome shotgun (WGS) entry which is preliminary data.</text>
</comment>
<keyword evidence="2" id="KW-1185">Reference proteome</keyword>
<dbReference type="InterPro" id="IPR011882">
    <property type="entry name" value="PaaC"/>
</dbReference>
<dbReference type="Pfam" id="PF05138">
    <property type="entry name" value="PaaA_PaaC"/>
    <property type="match status" value="1"/>
</dbReference>
<protein>
    <submittedName>
        <fullName evidence="1">Phenylacetate-CoA oxygenase subunit PaaC</fullName>
    </submittedName>
</protein>
<dbReference type="InterPro" id="IPR007814">
    <property type="entry name" value="PaaA_PaaC"/>
</dbReference>